<sequence>MEDQGSSTEYYPVHTGLWTNWSRGSIFGPTLTLKRQDADLLIAFTAFFIAIVSSRVWRIICFAFHRHYATPTQQGVMYHQCQAILRNSSNAENGIQLLTRVLWNNRSKKGRVRLATTVIVAGLCIAAFSAAGGFSSQISTSAGTEVLIKSVNCGHDRADFHSDDGALPYLPIVAEAINNAANYAQQCYSSSTGILNCGRFVTKSIASDIDTQAKCPFSNGICRLKSENLRVDSGFINSHDHLGLNSPPDERMLARNILHCAPMKTEGFSSQLSTNFGNITLYHYGSMQSGGEVVDYMTTASSLSSQYSYVLSMEAVDSYENYHMDTTAVQFKDGEINTGNSDFIPIDLISRNDADLHIILLSGNGVLFTAPSNDEWYRVSPTATELFLSNANTSDSASESDQVYLPLEPGSPLGCAQQYQFCRKDTRSCGPLASFHDAVTGAAPFFNTTHDDAIKCVANTTIAANFAYLINTIGANSYATLSNIVTQLGPASLASQSTKIQNLQGRLPSNQWQLDVIRWSDIFKASLQAGFLSTAYFNPANSSLLGVRTNFEAPEFLMLCNNQKIRSTSYGSFSLFGLLFTFILGFLIISTSYLLEPISKFLYNRWGYKEYAHLEWTTNATLQLQRLAHEELGFGTWSKGTDEVPATKNGELLACLDITNPIHPVLGSPSKDVIASEETQTPLETQISRENQVLPETEVTHETSMTASERECERMDEAPSPGTSCDESRSNICLERAVLQDGQPVSPTDSNGTETGAISRSYCLANEEDTFSRHTVERSQR</sequence>
<keyword evidence="2" id="KW-1185">Reference proteome</keyword>
<organism evidence="1 2">
    <name type="scientific">Lasiodiplodia mahajangana</name>
    <dbReference type="NCBI Taxonomy" id="1108764"/>
    <lineage>
        <taxon>Eukaryota</taxon>
        <taxon>Fungi</taxon>
        <taxon>Dikarya</taxon>
        <taxon>Ascomycota</taxon>
        <taxon>Pezizomycotina</taxon>
        <taxon>Dothideomycetes</taxon>
        <taxon>Dothideomycetes incertae sedis</taxon>
        <taxon>Botryosphaeriales</taxon>
        <taxon>Botryosphaeriaceae</taxon>
        <taxon>Lasiodiplodia</taxon>
    </lineage>
</organism>
<protein>
    <submittedName>
        <fullName evidence="1">Uncharacterized protein</fullName>
    </submittedName>
</protein>
<dbReference type="EMBL" id="JAPUUL010000055">
    <property type="protein sequence ID" value="KAJ8133021.1"/>
    <property type="molecule type" value="Genomic_DNA"/>
</dbReference>
<accession>A0ACC2K041</accession>
<name>A0ACC2K041_9PEZI</name>
<evidence type="ECO:0000313" key="2">
    <source>
        <dbReference type="Proteomes" id="UP001153332"/>
    </source>
</evidence>
<proteinExistence type="predicted"/>
<dbReference type="Proteomes" id="UP001153332">
    <property type="component" value="Unassembled WGS sequence"/>
</dbReference>
<reference evidence="1" key="1">
    <citation type="submission" date="2022-12" db="EMBL/GenBank/DDBJ databases">
        <title>Genome Sequence of Lasiodiplodia mahajangana.</title>
        <authorList>
            <person name="Buettner E."/>
        </authorList>
    </citation>
    <scope>NUCLEOTIDE SEQUENCE</scope>
    <source>
        <strain evidence="1">VT137</strain>
    </source>
</reference>
<gene>
    <name evidence="1" type="ORF">O1611_g602</name>
</gene>
<evidence type="ECO:0000313" key="1">
    <source>
        <dbReference type="EMBL" id="KAJ8133021.1"/>
    </source>
</evidence>
<comment type="caution">
    <text evidence="1">The sequence shown here is derived from an EMBL/GenBank/DDBJ whole genome shotgun (WGS) entry which is preliminary data.</text>
</comment>